<evidence type="ECO:0000313" key="2">
    <source>
        <dbReference type="Proteomes" id="UP000242715"/>
    </source>
</evidence>
<keyword evidence="2" id="KW-1185">Reference proteome</keyword>
<gene>
    <name evidence="1" type="ORF">TSUD_162650</name>
</gene>
<protein>
    <submittedName>
        <fullName evidence="1">Uncharacterized protein</fullName>
    </submittedName>
</protein>
<sequence>MIWKTRQRLLRQSWRTAVLFDWPRWKLGRHSMSRPTRMGMGGWRWRVSSNQVSTMEGEDVKRVWIVKVESKVMS</sequence>
<evidence type="ECO:0000313" key="1">
    <source>
        <dbReference type="EMBL" id="GAU34165.1"/>
    </source>
</evidence>
<dbReference type="EMBL" id="DF973548">
    <property type="protein sequence ID" value="GAU34165.1"/>
    <property type="molecule type" value="Genomic_DNA"/>
</dbReference>
<proteinExistence type="predicted"/>
<reference evidence="2" key="1">
    <citation type="journal article" date="2017" name="Front. Plant Sci.">
        <title>Climate Clever Clovers: New Paradigm to Reduce the Environmental Footprint of Ruminants by Breeding Low Methanogenic Forages Utilizing Haplotype Variation.</title>
        <authorList>
            <person name="Kaur P."/>
            <person name="Appels R."/>
            <person name="Bayer P.E."/>
            <person name="Keeble-Gagnere G."/>
            <person name="Wang J."/>
            <person name="Hirakawa H."/>
            <person name="Shirasawa K."/>
            <person name="Vercoe P."/>
            <person name="Stefanova K."/>
            <person name="Durmic Z."/>
            <person name="Nichols P."/>
            <person name="Revell C."/>
            <person name="Isobe S.N."/>
            <person name="Edwards D."/>
            <person name="Erskine W."/>
        </authorList>
    </citation>
    <scope>NUCLEOTIDE SEQUENCE [LARGE SCALE GENOMIC DNA]</scope>
    <source>
        <strain evidence="2">cv. Daliak</strain>
    </source>
</reference>
<name>A0A2Z6NE59_TRISU</name>
<accession>A0A2Z6NE59</accession>
<organism evidence="1 2">
    <name type="scientific">Trifolium subterraneum</name>
    <name type="common">Subterranean clover</name>
    <dbReference type="NCBI Taxonomy" id="3900"/>
    <lineage>
        <taxon>Eukaryota</taxon>
        <taxon>Viridiplantae</taxon>
        <taxon>Streptophyta</taxon>
        <taxon>Embryophyta</taxon>
        <taxon>Tracheophyta</taxon>
        <taxon>Spermatophyta</taxon>
        <taxon>Magnoliopsida</taxon>
        <taxon>eudicotyledons</taxon>
        <taxon>Gunneridae</taxon>
        <taxon>Pentapetalae</taxon>
        <taxon>rosids</taxon>
        <taxon>fabids</taxon>
        <taxon>Fabales</taxon>
        <taxon>Fabaceae</taxon>
        <taxon>Papilionoideae</taxon>
        <taxon>50 kb inversion clade</taxon>
        <taxon>NPAAA clade</taxon>
        <taxon>Hologalegina</taxon>
        <taxon>IRL clade</taxon>
        <taxon>Trifolieae</taxon>
        <taxon>Trifolium</taxon>
    </lineage>
</organism>
<dbReference type="Proteomes" id="UP000242715">
    <property type="component" value="Unassembled WGS sequence"/>
</dbReference>
<dbReference type="AlphaFoldDB" id="A0A2Z6NE59"/>